<evidence type="ECO:0000256" key="8">
    <source>
        <dbReference type="SAM" id="Phobius"/>
    </source>
</evidence>
<dbReference type="PANTHER" id="PTHR43829">
    <property type="entry name" value="AQUAPORIN OR AQUAGLYCEROPORIN RELATED"/>
    <property type="match status" value="1"/>
</dbReference>
<evidence type="ECO:0000256" key="7">
    <source>
        <dbReference type="RuleBase" id="RU000477"/>
    </source>
</evidence>
<dbReference type="InterPro" id="IPR000425">
    <property type="entry name" value="MIP"/>
</dbReference>
<gene>
    <name evidence="9" type="primary">FPS1_1</name>
    <name evidence="9" type="ORF">K7432_003137</name>
</gene>
<dbReference type="PRINTS" id="PR02019">
    <property type="entry name" value="AQUAPORIN7"/>
</dbReference>
<feature type="transmembrane region" description="Helical" evidence="8">
    <location>
        <begin position="37"/>
        <end position="54"/>
    </location>
</feature>
<dbReference type="PANTHER" id="PTHR43829:SF9">
    <property type="entry name" value="AQUAPORIN-9"/>
    <property type="match status" value="1"/>
</dbReference>
<keyword evidence="3 7" id="KW-0813">Transport</keyword>
<proteinExistence type="inferred from homology"/>
<organism evidence="9 10">
    <name type="scientific">Basidiobolus ranarum</name>
    <dbReference type="NCBI Taxonomy" id="34480"/>
    <lineage>
        <taxon>Eukaryota</taxon>
        <taxon>Fungi</taxon>
        <taxon>Fungi incertae sedis</taxon>
        <taxon>Zoopagomycota</taxon>
        <taxon>Entomophthoromycotina</taxon>
        <taxon>Basidiobolomycetes</taxon>
        <taxon>Basidiobolales</taxon>
        <taxon>Basidiobolaceae</taxon>
        <taxon>Basidiobolus</taxon>
    </lineage>
</organism>
<dbReference type="NCBIfam" id="TIGR00861">
    <property type="entry name" value="MIP"/>
    <property type="match status" value="1"/>
</dbReference>
<protein>
    <submittedName>
        <fullName evidence="9">Glycerol channel</fullName>
    </submittedName>
</protein>
<evidence type="ECO:0000256" key="6">
    <source>
        <dbReference type="ARBA" id="ARBA00023136"/>
    </source>
</evidence>
<dbReference type="Pfam" id="PF00230">
    <property type="entry name" value="MIP"/>
    <property type="match status" value="1"/>
</dbReference>
<evidence type="ECO:0000256" key="5">
    <source>
        <dbReference type="ARBA" id="ARBA00022989"/>
    </source>
</evidence>
<dbReference type="PROSITE" id="PS00221">
    <property type="entry name" value="MIP"/>
    <property type="match status" value="1"/>
</dbReference>
<keyword evidence="6 8" id="KW-0472">Membrane</keyword>
<dbReference type="Gene3D" id="1.20.1080.10">
    <property type="entry name" value="Glycerol uptake facilitator protein"/>
    <property type="match status" value="1"/>
</dbReference>
<reference evidence="9 10" key="1">
    <citation type="submission" date="2023-04" db="EMBL/GenBank/DDBJ databases">
        <title>Genome of Basidiobolus ranarum AG-B5.</title>
        <authorList>
            <person name="Stajich J.E."/>
            <person name="Carter-House D."/>
            <person name="Gryganskyi A."/>
        </authorList>
    </citation>
    <scope>NUCLEOTIDE SEQUENCE [LARGE SCALE GENOMIC DNA]</scope>
    <source>
        <strain evidence="9 10">AG-B5</strain>
    </source>
</reference>
<dbReference type="EMBL" id="JASJQH010000092">
    <property type="protein sequence ID" value="KAK9767212.1"/>
    <property type="molecule type" value="Genomic_DNA"/>
</dbReference>
<evidence type="ECO:0000256" key="2">
    <source>
        <dbReference type="ARBA" id="ARBA00006175"/>
    </source>
</evidence>
<sequence>MSEVEAGQPTEQDALLGGHGSRVFTKWESFKTEHKPALAEFLGTFVLVLFGLGVNAQNTFNTYASESAYLSNNLGWGLGLTAGIYVSGGVSGGHLNPAVTVTMAYLRKFSWTRVLSYIIAQFAGAFLAAVVVYFIYNPALNVMGGDKFSLASAGIFATFPQPFNTIGSAFFAEFVGTAALTLGIFAITDERNNQGKGYVALAIGLHLTAIGICLGWMTGYALNPARDFAPRLFTALYGWGWEVFSAHDYYFWVPVVAPYAGGITGGLLYNLLILS</sequence>
<comment type="subcellular location">
    <subcellularLocation>
        <location evidence="1">Membrane</location>
        <topology evidence="1">Multi-pass membrane protein</topology>
    </subcellularLocation>
</comment>
<dbReference type="InterPro" id="IPR050363">
    <property type="entry name" value="MIP/Aquaporin"/>
</dbReference>
<feature type="transmembrane region" description="Helical" evidence="8">
    <location>
        <begin position="74"/>
        <end position="93"/>
    </location>
</feature>
<comment type="similarity">
    <text evidence="2 7">Belongs to the MIP/aquaporin (TC 1.A.8) family.</text>
</comment>
<dbReference type="SUPFAM" id="SSF81338">
    <property type="entry name" value="Aquaporin-like"/>
    <property type="match status" value="1"/>
</dbReference>
<evidence type="ECO:0000256" key="4">
    <source>
        <dbReference type="ARBA" id="ARBA00022692"/>
    </source>
</evidence>
<evidence type="ECO:0000256" key="3">
    <source>
        <dbReference type="ARBA" id="ARBA00022448"/>
    </source>
</evidence>
<feature type="transmembrane region" description="Helical" evidence="8">
    <location>
        <begin position="166"/>
        <end position="187"/>
    </location>
</feature>
<feature type="transmembrane region" description="Helical" evidence="8">
    <location>
        <begin position="114"/>
        <end position="136"/>
    </location>
</feature>
<evidence type="ECO:0000313" key="10">
    <source>
        <dbReference type="Proteomes" id="UP001479436"/>
    </source>
</evidence>
<comment type="caution">
    <text evidence="9">The sequence shown here is derived from an EMBL/GenBank/DDBJ whole genome shotgun (WGS) entry which is preliminary data.</text>
</comment>
<keyword evidence="10" id="KW-1185">Reference proteome</keyword>
<dbReference type="InterPro" id="IPR023271">
    <property type="entry name" value="Aquaporin-like"/>
</dbReference>
<dbReference type="PRINTS" id="PR00783">
    <property type="entry name" value="MINTRINSICP"/>
</dbReference>
<name>A0ABR2X0I7_9FUNG</name>
<keyword evidence="4 7" id="KW-0812">Transmembrane</keyword>
<dbReference type="InterPro" id="IPR022357">
    <property type="entry name" value="MIP_CS"/>
</dbReference>
<feature type="transmembrane region" description="Helical" evidence="8">
    <location>
        <begin position="199"/>
        <end position="222"/>
    </location>
</feature>
<dbReference type="CDD" id="cd00333">
    <property type="entry name" value="MIP"/>
    <property type="match status" value="1"/>
</dbReference>
<feature type="transmembrane region" description="Helical" evidence="8">
    <location>
        <begin position="249"/>
        <end position="272"/>
    </location>
</feature>
<evidence type="ECO:0000313" key="9">
    <source>
        <dbReference type="EMBL" id="KAK9767212.1"/>
    </source>
</evidence>
<dbReference type="Proteomes" id="UP001479436">
    <property type="component" value="Unassembled WGS sequence"/>
</dbReference>
<accession>A0ABR2X0I7</accession>
<keyword evidence="5 8" id="KW-1133">Transmembrane helix</keyword>
<evidence type="ECO:0000256" key="1">
    <source>
        <dbReference type="ARBA" id="ARBA00004141"/>
    </source>
</evidence>